<dbReference type="Proteomes" id="UP000198211">
    <property type="component" value="Unassembled WGS sequence"/>
</dbReference>
<comment type="caution">
    <text evidence="1">The sequence shown here is derived from an EMBL/GenBank/DDBJ whole genome shotgun (WGS) entry which is preliminary data.</text>
</comment>
<name>A0A225UL49_9STRA</name>
<dbReference type="OrthoDB" id="111892at2759"/>
<dbReference type="EMBL" id="NBNE01015523">
    <property type="protein sequence ID" value="OWY93745.1"/>
    <property type="molecule type" value="Genomic_DNA"/>
</dbReference>
<gene>
    <name evidence="1" type="ORF">PHMEG_00036742</name>
</gene>
<organism evidence="1 2">
    <name type="scientific">Phytophthora megakarya</name>
    <dbReference type="NCBI Taxonomy" id="4795"/>
    <lineage>
        <taxon>Eukaryota</taxon>
        <taxon>Sar</taxon>
        <taxon>Stramenopiles</taxon>
        <taxon>Oomycota</taxon>
        <taxon>Peronosporomycetes</taxon>
        <taxon>Peronosporales</taxon>
        <taxon>Peronosporaceae</taxon>
        <taxon>Phytophthora</taxon>
    </lineage>
</organism>
<protein>
    <submittedName>
        <fullName evidence="1">Uncharacterized protein</fullName>
    </submittedName>
</protein>
<sequence length="124" mass="13286">LEIKGLWADVNEPTPAEDLLKAESDAVKAAAAAAAQGGTSTTAMMPPTPLSDRLMKQKMASSIILAALNEKIAAEVYLMDHPLAMLRHLRLTYNVKSQEQGHGHGHCDHSIDLAAAVDIEMTSR</sequence>
<dbReference type="AlphaFoldDB" id="A0A225UL49"/>
<keyword evidence="2" id="KW-1185">Reference proteome</keyword>
<reference evidence="2" key="1">
    <citation type="submission" date="2017-03" db="EMBL/GenBank/DDBJ databases">
        <title>Phytopthora megakarya and P. palmivora, two closely related causual agents of cacao black pod achieved similar genome size and gene model numbers by different mechanisms.</title>
        <authorList>
            <person name="Ali S."/>
            <person name="Shao J."/>
            <person name="Larry D.J."/>
            <person name="Kronmiller B."/>
            <person name="Shen D."/>
            <person name="Strem M.D."/>
            <person name="Melnick R.L."/>
            <person name="Guiltinan M.J."/>
            <person name="Tyler B.M."/>
            <person name="Meinhardt L.W."/>
            <person name="Bailey B.A."/>
        </authorList>
    </citation>
    <scope>NUCLEOTIDE SEQUENCE [LARGE SCALE GENOMIC DNA]</scope>
    <source>
        <strain evidence="2">zdho120</strain>
    </source>
</reference>
<evidence type="ECO:0000313" key="1">
    <source>
        <dbReference type="EMBL" id="OWY93745.1"/>
    </source>
</evidence>
<accession>A0A225UL49</accession>
<proteinExistence type="predicted"/>
<feature type="non-terminal residue" evidence="1">
    <location>
        <position position="1"/>
    </location>
</feature>
<evidence type="ECO:0000313" key="2">
    <source>
        <dbReference type="Proteomes" id="UP000198211"/>
    </source>
</evidence>